<name>A0AAV4NBK2_CAEEX</name>
<dbReference type="AlphaFoldDB" id="A0AAV4NBK2"/>
<dbReference type="EMBL" id="BPLR01003215">
    <property type="protein sequence ID" value="GIX82209.1"/>
    <property type="molecule type" value="Genomic_DNA"/>
</dbReference>
<evidence type="ECO:0000313" key="2">
    <source>
        <dbReference type="Proteomes" id="UP001054945"/>
    </source>
</evidence>
<proteinExistence type="predicted"/>
<protein>
    <submittedName>
        <fullName evidence="1">Uncharacterized protein</fullName>
    </submittedName>
</protein>
<comment type="caution">
    <text evidence="1">The sequence shown here is derived from an EMBL/GenBank/DDBJ whole genome shotgun (WGS) entry which is preliminary data.</text>
</comment>
<reference evidence="1 2" key="1">
    <citation type="submission" date="2021-06" db="EMBL/GenBank/DDBJ databases">
        <title>Caerostris extrusa draft genome.</title>
        <authorList>
            <person name="Kono N."/>
            <person name="Arakawa K."/>
        </authorList>
    </citation>
    <scope>NUCLEOTIDE SEQUENCE [LARGE SCALE GENOMIC DNA]</scope>
</reference>
<sequence length="140" mass="15560">MECVNLLGQGRPVSQIQLATAGWLSPLLSNMECVNFLARVGRLTNTTGYSPGGCLLPIKYGMRQPSWPGPVSQIQLATAGWLSPSYQIWNALTFLARVGRLAKYNWLQPGWLSPSYQIWNALTFFSKVGLLAKYNWLQPG</sequence>
<gene>
    <name evidence="1" type="ORF">CEXT_413761</name>
</gene>
<keyword evidence="2" id="KW-1185">Reference proteome</keyword>
<dbReference type="Proteomes" id="UP001054945">
    <property type="component" value="Unassembled WGS sequence"/>
</dbReference>
<accession>A0AAV4NBK2</accession>
<evidence type="ECO:0000313" key="1">
    <source>
        <dbReference type="EMBL" id="GIX82209.1"/>
    </source>
</evidence>
<organism evidence="1 2">
    <name type="scientific">Caerostris extrusa</name>
    <name type="common">Bark spider</name>
    <name type="synonym">Caerostris bankana</name>
    <dbReference type="NCBI Taxonomy" id="172846"/>
    <lineage>
        <taxon>Eukaryota</taxon>
        <taxon>Metazoa</taxon>
        <taxon>Ecdysozoa</taxon>
        <taxon>Arthropoda</taxon>
        <taxon>Chelicerata</taxon>
        <taxon>Arachnida</taxon>
        <taxon>Araneae</taxon>
        <taxon>Araneomorphae</taxon>
        <taxon>Entelegynae</taxon>
        <taxon>Araneoidea</taxon>
        <taxon>Araneidae</taxon>
        <taxon>Caerostris</taxon>
    </lineage>
</organism>